<dbReference type="Proteomes" id="UP000260649">
    <property type="component" value="Unassembled WGS sequence"/>
</dbReference>
<dbReference type="PROSITE" id="PS00893">
    <property type="entry name" value="NUDIX_BOX"/>
    <property type="match status" value="1"/>
</dbReference>
<dbReference type="Gene3D" id="3.90.79.20">
    <property type="match status" value="1"/>
</dbReference>
<dbReference type="Pfam" id="PF00293">
    <property type="entry name" value="NUDIX"/>
    <property type="match status" value="1"/>
</dbReference>
<dbReference type="PANTHER" id="PTHR42904">
    <property type="entry name" value="NUDIX HYDROLASE, NUDC SUBFAMILY"/>
    <property type="match status" value="1"/>
</dbReference>
<name>A0A3E2B6P9_9FIRM</name>
<comment type="similarity">
    <text evidence="3">Belongs to the Nudix hydrolase family. NudC subfamily.</text>
</comment>
<comment type="catalytic activity">
    <reaction evidence="9">
        <text>a 5'-end NAD(+)-phospho-ribonucleoside in mRNA + H2O = a 5'-end phospho-adenosine-phospho-ribonucleoside in mRNA + beta-nicotinamide D-ribonucleotide + 2 H(+)</text>
        <dbReference type="Rhea" id="RHEA:60876"/>
        <dbReference type="Rhea" id="RHEA-COMP:15698"/>
        <dbReference type="Rhea" id="RHEA-COMP:15719"/>
        <dbReference type="ChEBI" id="CHEBI:14649"/>
        <dbReference type="ChEBI" id="CHEBI:15377"/>
        <dbReference type="ChEBI" id="CHEBI:15378"/>
        <dbReference type="ChEBI" id="CHEBI:144029"/>
        <dbReference type="ChEBI" id="CHEBI:144051"/>
    </reaction>
    <physiologicalReaction direction="left-to-right" evidence="9">
        <dbReference type="Rhea" id="RHEA:60877"/>
    </physiologicalReaction>
</comment>
<accession>A0A3E2B6P9</accession>
<evidence type="ECO:0000256" key="4">
    <source>
        <dbReference type="ARBA" id="ARBA00012381"/>
    </source>
</evidence>
<dbReference type="InterPro" id="IPR015376">
    <property type="entry name" value="Znr_NADH_PPase"/>
</dbReference>
<keyword evidence="5" id="KW-0479">Metal-binding</keyword>
<dbReference type="GO" id="GO:0035529">
    <property type="term" value="F:NADH pyrophosphatase activity"/>
    <property type="evidence" value="ECO:0007669"/>
    <property type="project" value="TreeGrafter"/>
</dbReference>
<dbReference type="AlphaFoldDB" id="A0A3E2B6P9"/>
<evidence type="ECO:0000256" key="7">
    <source>
        <dbReference type="ARBA" id="ARBA00022842"/>
    </source>
</evidence>
<dbReference type="GO" id="GO:0006742">
    <property type="term" value="P:NADP+ catabolic process"/>
    <property type="evidence" value="ECO:0007669"/>
    <property type="project" value="TreeGrafter"/>
</dbReference>
<sequence>MLQEIAPKQYHVEFAFRAPKESGRCVVFRGMEILERLQDGQLFLPTYGELQDRVAECCYLFRIDEEEYYLTSLQETASVPEGYGWWSLRESRAKKARDLHFAETTAYHLSVWYRDNRFCGRCGKRTQPDRKERMLRCPHCGNLIYPKIAPAILVAVTHGDKLLMTRYQGRAYKGYALIAGFTEIGETAEDTVRREVMEEVGLRVKDIRYYGSQPWGMDSNLLMGFYARLDGEAEIHMDRQELSQAGWYRRDEISLRPDGYSLTNHMIQAFLRGDWQ</sequence>
<reference evidence="11 12" key="1">
    <citation type="submission" date="2018-07" db="EMBL/GenBank/DDBJ databases">
        <title>GABA Modulating Bacteria of the Human Gut Microbiota.</title>
        <authorList>
            <person name="Strandwitz P."/>
            <person name="Kim K.H."/>
            <person name="Terekhova D."/>
            <person name="Liu J.K."/>
            <person name="Sharma A."/>
            <person name="Levering J."/>
            <person name="Mcdonald D."/>
            <person name="Dietrich D."/>
            <person name="Ramadhar T.R."/>
            <person name="Lekbua A."/>
            <person name="Mroue N."/>
            <person name="Liston C."/>
            <person name="Stewart E.J."/>
            <person name="Dubin M.J."/>
            <person name="Zengler K."/>
            <person name="Knight R."/>
            <person name="Gilbert J.A."/>
            <person name="Clardy J."/>
            <person name="Lewis K."/>
        </authorList>
    </citation>
    <scope>NUCLEOTIDE SEQUENCE [LARGE SCALE GENOMIC DNA]</scope>
    <source>
        <strain evidence="11 12">KLE1738</strain>
    </source>
</reference>
<comment type="cofactor">
    <cofactor evidence="2">
        <name>Zn(2+)</name>
        <dbReference type="ChEBI" id="CHEBI:29105"/>
    </cofactor>
</comment>
<evidence type="ECO:0000259" key="10">
    <source>
        <dbReference type="PROSITE" id="PS51462"/>
    </source>
</evidence>
<gene>
    <name evidence="11" type="ORF">DV520_00720</name>
</gene>
<protein>
    <recommendedName>
        <fullName evidence="4">NAD(+) diphosphatase</fullName>
        <ecNumber evidence="4">3.6.1.22</ecNumber>
    </recommendedName>
</protein>
<dbReference type="GO" id="GO:0005829">
    <property type="term" value="C:cytosol"/>
    <property type="evidence" value="ECO:0007669"/>
    <property type="project" value="TreeGrafter"/>
</dbReference>
<dbReference type="PANTHER" id="PTHR42904:SF6">
    <property type="entry name" value="NAD-CAPPED RNA HYDROLASE NUDT12"/>
    <property type="match status" value="1"/>
</dbReference>
<dbReference type="InterPro" id="IPR020084">
    <property type="entry name" value="NUDIX_hydrolase_CS"/>
</dbReference>
<dbReference type="EMBL" id="QQRQ01000001">
    <property type="protein sequence ID" value="RFT07697.1"/>
    <property type="molecule type" value="Genomic_DNA"/>
</dbReference>
<keyword evidence="8" id="KW-0520">NAD</keyword>
<dbReference type="SUPFAM" id="SSF55811">
    <property type="entry name" value="Nudix"/>
    <property type="match status" value="1"/>
</dbReference>
<evidence type="ECO:0000256" key="6">
    <source>
        <dbReference type="ARBA" id="ARBA00022801"/>
    </source>
</evidence>
<organism evidence="11 12">
    <name type="scientific">Evtepia gabavorous</name>
    <dbReference type="NCBI Taxonomy" id="2211183"/>
    <lineage>
        <taxon>Bacteria</taxon>
        <taxon>Bacillati</taxon>
        <taxon>Bacillota</taxon>
        <taxon>Clostridia</taxon>
        <taxon>Eubacteriales</taxon>
        <taxon>Evtepia</taxon>
    </lineage>
</organism>
<dbReference type="OrthoDB" id="9787476at2"/>
<dbReference type="GO" id="GO:0046872">
    <property type="term" value="F:metal ion binding"/>
    <property type="evidence" value="ECO:0007669"/>
    <property type="project" value="UniProtKB-KW"/>
</dbReference>
<evidence type="ECO:0000256" key="5">
    <source>
        <dbReference type="ARBA" id="ARBA00022723"/>
    </source>
</evidence>
<evidence type="ECO:0000256" key="9">
    <source>
        <dbReference type="ARBA" id="ARBA00023679"/>
    </source>
</evidence>
<dbReference type="InterPro" id="IPR049734">
    <property type="entry name" value="NudC-like_C"/>
</dbReference>
<dbReference type="CDD" id="cd03429">
    <property type="entry name" value="NUDIX_NADH_pyrophosphatase_Nudt13"/>
    <property type="match status" value="1"/>
</dbReference>
<dbReference type="EC" id="3.6.1.22" evidence="4"/>
<dbReference type="NCBIfam" id="NF001299">
    <property type="entry name" value="PRK00241.1"/>
    <property type="match status" value="1"/>
</dbReference>
<dbReference type="Pfam" id="PF09297">
    <property type="entry name" value="Zn_ribbon_NUD"/>
    <property type="match status" value="1"/>
</dbReference>
<dbReference type="GeneID" id="97994255"/>
<evidence type="ECO:0000256" key="3">
    <source>
        <dbReference type="ARBA" id="ARBA00009595"/>
    </source>
</evidence>
<dbReference type="Gene3D" id="3.90.79.10">
    <property type="entry name" value="Nucleoside Triphosphate Pyrophosphohydrolase"/>
    <property type="match status" value="1"/>
</dbReference>
<dbReference type="InterPro" id="IPR050241">
    <property type="entry name" value="NAD-cap_RNA_hydrolase_NudC"/>
</dbReference>
<dbReference type="InterPro" id="IPR000086">
    <property type="entry name" value="NUDIX_hydrolase_dom"/>
</dbReference>
<evidence type="ECO:0000313" key="12">
    <source>
        <dbReference type="Proteomes" id="UP000260649"/>
    </source>
</evidence>
<evidence type="ECO:0000256" key="8">
    <source>
        <dbReference type="ARBA" id="ARBA00023027"/>
    </source>
</evidence>
<feature type="domain" description="Nudix hydrolase" evidence="10">
    <location>
        <begin position="145"/>
        <end position="270"/>
    </location>
</feature>
<dbReference type="RefSeq" id="WP_021919968.1">
    <property type="nucleotide sequence ID" value="NZ_CAKXKJ010000003.1"/>
</dbReference>
<evidence type="ECO:0000256" key="1">
    <source>
        <dbReference type="ARBA" id="ARBA00001946"/>
    </source>
</evidence>
<keyword evidence="7" id="KW-0460">Magnesium</keyword>
<dbReference type="PROSITE" id="PS51462">
    <property type="entry name" value="NUDIX"/>
    <property type="match status" value="1"/>
</dbReference>
<evidence type="ECO:0000256" key="2">
    <source>
        <dbReference type="ARBA" id="ARBA00001947"/>
    </source>
</evidence>
<keyword evidence="12" id="KW-1185">Reference proteome</keyword>
<dbReference type="GO" id="GO:0019677">
    <property type="term" value="P:NAD+ catabolic process"/>
    <property type="evidence" value="ECO:0007669"/>
    <property type="project" value="TreeGrafter"/>
</dbReference>
<keyword evidence="6 11" id="KW-0378">Hydrolase</keyword>
<dbReference type="GO" id="GO:0110153">
    <property type="term" value="F:RNA NAD-cap (NMN-forming) hydrolase activity"/>
    <property type="evidence" value="ECO:0007669"/>
    <property type="project" value="RHEA"/>
</dbReference>
<dbReference type="InterPro" id="IPR015797">
    <property type="entry name" value="NUDIX_hydrolase-like_dom_sf"/>
</dbReference>
<evidence type="ECO:0000313" key="11">
    <source>
        <dbReference type="EMBL" id="RFT07697.1"/>
    </source>
</evidence>
<comment type="caution">
    <text evidence="11">The sequence shown here is derived from an EMBL/GenBank/DDBJ whole genome shotgun (WGS) entry which is preliminary data.</text>
</comment>
<comment type="cofactor">
    <cofactor evidence="1">
        <name>Mg(2+)</name>
        <dbReference type="ChEBI" id="CHEBI:18420"/>
    </cofactor>
</comment>
<proteinExistence type="inferred from homology"/>